<sequence length="51" mass="5689">MLRQTSSLPFFFVLGTEGCVYLSHCSNQEAVTLLHEKETSCSNFIAYATIT</sequence>
<gene>
    <name evidence="1" type="ORF">B0H99_107151</name>
</gene>
<accession>A0A2P8GQT8</accession>
<dbReference type="AlphaFoldDB" id="A0A2P8GQT8"/>
<protein>
    <submittedName>
        <fullName evidence="1">Uncharacterized protein</fullName>
    </submittedName>
</protein>
<name>A0A2P8GQT8_9BACL</name>
<organism evidence="1 2">
    <name type="scientific">Planomicrobium soli</name>
    <dbReference type="NCBI Taxonomy" id="1176648"/>
    <lineage>
        <taxon>Bacteria</taxon>
        <taxon>Bacillati</taxon>
        <taxon>Bacillota</taxon>
        <taxon>Bacilli</taxon>
        <taxon>Bacillales</taxon>
        <taxon>Caryophanaceae</taxon>
        <taxon>Planomicrobium</taxon>
    </lineage>
</organism>
<dbReference type="Proteomes" id="UP000242682">
    <property type="component" value="Unassembled WGS sequence"/>
</dbReference>
<comment type="caution">
    <text evidence="1">The sequence shown here is derived from an EMBL/GenBank/DDBJ whole genome shotgun (WGS) entry which is preliminary data.</text>
</comment>
<proteinExistence type="predicted"/>
<evidence type="ECO:0000313" key="1">
    <source>
        <dbReference type="EMBL" id="PSL36330.1"/>
    </source>
</evidence>
<evidence type="ECO:0000313" key="2">
    <source>
        <dbReference type="Proteomes" id="UP000242682"/>
    </source>
</evidence>
<keyword evidence="2" id="KW-1185">Reference proteome</keyword>
<dbReference type="EMBL" id="PYAT01000007">
    <property type="protein sequence ID" value="PSL36330.1"/>
    <property type="molecule type" value="Genomic_DNA"/>
</dbReference>
<reference evidence="1 2" key="1">
    <citation type="submission" date="2018-03" db="EMBL/GenBank/DDBJ databases">
        <title>Genomic Encyclopedia of Type Strains, Phase III (KMG-III): the genomes of soil and plant-associated and newly described type strains.</title>
        <authorList>
            <person name="Whitman W."/>
        </authorList>
    </citation>
    <scope>NUCLEOTIDE SEQUENCE [LARGE SCALE GENOMIC DNA]</scope>
    <source>
        <strain evidence="1 2">CGMCC 1.12259</strain>
    </source>
</reference>